<dbReference type="Proteomes" id="UP000006420">
    <property type="component" value="Unassembled WGS sequence"/>
</dbReference>
<dbReference type="STRING" id="742767.HMPREF9456_02967"/>
<dbReference type="eggNOG" id="ENOG5033F2J">
    <property type="taxonomic scope" value="Bacteria"/>
</dbReference>
<dbReference type="HOGENOM" id="CLU_1041034_0_0_10"/>
<proteinExistence type="predicted"/>
<dbReference type="EMBL" id="ADLW01000016">
    <property type="protein sequence ID" value="EGK05297.1"/>
    <property type="molecule type" value="Genomic_DNA"/>
</dbReference>
<organism evidence="1 2">
    <name type="scientific">Dysgonomonas mossii DSM 22836</name>
    <dbReference type="NCBI Taxonomy" id="742767"/>
    <lineage>
        <taxon>Bacteria</taxon>
        <taxon>Pseudomonadati</taxon>
        <taxon>Bacteroidota</taxon>
        <taxon>Bacteroidia</taxon>
        <taxon>Bacteroidales</taxon>
        <taxon>Dysgonomonadaceae</taxon>
        <taxon>Dysgonomonas</taxon>
    </lineage>
</organism>
<dbReference type="AlphaFoldDB" id="F8X408"/>
<keyword evidence="2" id="KW-1185">Reference proteome</keyword>
<sequence>MNRIIIIGNGFDRAHNLKTGYREFIDDYWSNFTNQIIDQIGLTYGIDTVIRPYSDGYVRIEVKSRNETSISDKKSVFLCEDENPYNNLLRLIEEYHEMFKTKRIIVHFENKFFEHITTQCYLTSWLDIENEYYDTLKKLLSEEDRIKRNEKVIKLNEEFSAITKLLEEYLISIVENEKIQKHESIQKAFSSLIEIEDVATSKRKEFVNSIFSDIYRFDNPMEFEEDKKNDPQYNLCNTEDESQIYFIEKKLKEILSRNVIAFQIHYY</sequence>
<dbReference type="RefSeq" id="WP_006844331.1">
    <property type="nucleotide sequence ID" value="NZ_GL892010.1"/>
</dbReference>
<evidence type="ECO:0000313" key="1">
    <source>
        <dbReference type="EMBL" id="EGK05297.1"/>
    </source>
</evidence>
<comment type="caution">
    <text evidence="1">The sequence shown here is derived from an EMBL/GenBank/DDBJ whole genome shotgun (WGS) entry which is preliminary data.</text>
</comment>
<dbReference type="GeneID" id="79382401"/>
<accession>F8X408</accession>
<protein>
    <submittedName>
        <fullName evidence="1">Uncharacterized protein</fullName>
    </submittedName>
</protein>
<gene>
    <name evidence="1" type="ORF">HMPREF9456_02967</name>
</gene>
<reference evidence="1 2" key="1">
    <citation type="submission" date="2011-04" db="EMBL/GenBank/DDBJ databases">
        <title>The Genome Sequence of Dysgonomonas mossii DSM 22836.</title>
        <authorList>
            <consortium name="The Broad Institute Genome Sequencing Platform"/>
            <person name="Earl A."/>
            <person name="Ward D."/>
            <person name="Feldgarden M."/>
            <person name="Gevers D."/>
            <person name="Pudlo N."/>
            <person name="Martens E."/>
            <person name="Allen-Vercoe E."/>
            <person name="Young S.K."/>
            <person name="Zeng Q."/>
            <person name="Gargeya S."/>
            <person name="Fitzgerald M."/>
            <person name="Haas B."/>
            <person name="Abouelleil A."/>
            <person name="Alvarado L."/>
            <person name="Arachchi H.M."/>
            <person name="Berlin A."/>
            <person name="Brown A."/>
            <person name="Chapman S.B."/>
            <person name="Chen Z."/>
            <person name="Dunbar C."/>
            <person name="Freedman E."/>
            <person name="Gearin G."/>
            <person name="Gellesch M."/>
            <person name="Goldberg J."/>
            <person name="Griggs A."/>
            <person name="Gujja S."/>
            <person name="Heiman D."/>
            <person name="Howarth C."/>
            <person name="Larson L."/>
            <person name="Lui A."/>
            <person name="MacDonald P.J.P."/>
            <person name="Mehta T."/>
            <person name="Montmayeur A."/>
            <person name="Murphy C."/>
            <person name="Neiman D."/>
            <person name="Pearson M."/>
            <person name="Priest M."/>
            <person name="Roberts A."/>
            <person name="Saif S."/>
            <person name="Shea T."/>
            <person name="Shenoy N."/>
            <person name="Sisk P."/>
            <person name="Stolte C."/>
            <person name="Sykes S."/>
            <person name="Yandava C."/>
            <person name="Wortman J."/>
            <person name="Nusbaum C."/>
            <person name="Birren B."/>
        </authorList>
    </citation>
    <scope>NUCLEOTIDE SEQUENCE [LARGE SCALE GENOMIC DNA]</scope>
    <source>
        <strain evidence="1 2">DSM 22836</strain>
    </source>
</reference>
<evidence type="ECO:0000313" key="2">
    <source>
        <dbReference type="Proteomes" id="UP000006420"/>
    </source>
</evidence>
<name>F8X408_9BACT</name>